<evidence type="ECO:0000313" key="1">
    <source>
        <dbReference type="EMBL" id="KAJ8679185.1"/>
    </source>
</evidence>
<reference evidence="1" key="1">
    <citation type="submission" date="2023-04" db="EMBL/GenBank/DDBJ databases">
        <title>A chromosome-level genome assembly of the parasitoid wasp Eretmocerus hayati.</title>
        <authorList>
            <person name="Zhong Y."/>
            <person name="Liu S."/>
            <person name="Liu Y."/>
        </authorList>
    </citation>
    <scope>NUCLEOTIDE SEQUENCE</scope>
    <source>
        <strain evidence="1">ZJU_SS_LIU_2023</strain>
    </source>
</reference>
<keyword evidence="2" id="KW-1185">Reference proteome</keyword>
<dbReference type="Proteomes" id="UP001239111">
    <property type="component" value="Chromosome 2"/>
</dbReference>
<accession>A0ACC2PBQ8</accession>
<comment type="caution">
    <text evidence="1">The sequence shown here is derived from an EMBL/GenBank/DDBJ whole genome shotgun (WGS) entry which is preliminary data.</text>
</comment>
<gene>
    <name evidence="1" type="ORF">QAD02_014972</name>
</gene>
<sequence length="435" mass="49152">MSKANSMSIMQRNNDCLLHIFKFITLSNRPNLELVCKRWLEVTSLLWNVTFIFNVADKDQLEYTFKEPNKFGECPLDYVNVSLCKRIFPKCFNSLKVINLSRLHYIGNVTMSSCFYCMMRCGADGPGLLNDLVVQLLNCANLRKLSLCFCVVKMSDATLAHLFQKNEYLHSLTLCGYDLVGECLIGLNLKSLESINFVECYLKKPSYLNTVISNGSGLHTIRIDSCLSINSVDETFKIISQTPLVLRRLSVYELCSGANFAIDICSFQNLVVLGIEGSALKDHELKLIAQNCVKLLVLLISMNSFFTDEGLSNIVSLSQLEVLNIGDNDNFTDLGLKVLNRNSRVLQVSRLNFSAAALLLAIEEIKLLEQLDVENCEHIETNFVESVIDIVNKRQNRLPLEIGVFRSSIDVEKVKDTDSLVKLTNKLEVDYNKYD</sequence>
<proteinExistence type="predicted"/>
<organism evidence="1 2">
    <name type="scientific">Eretmocerus hayati</name>
    <dbReference type="NCBI Taxonomy" id="131215"/>
    <lineage>
        <taxon>Eukaryota</taxon>
        <taxon>Metazoa</taxon>
        <taxon>Ecdysozoa</taxon>
        <taxon>Arthropoda</taxon>
        <taxon>Hexapoda</taxon>
        <taxon>Insecta</taxon>
        <taxon>Pterygota</taxon>
        <taxon>Neoptera</taxon>
        <taxon>Endopterygota</taxon>
        <taxon>Hymenoptera</taxon>
        <taxon>Apocrita</taxon>
        <taxon>Proctotrupomorpha</taxon>
        <taxon>Chalcidoidea</taxon>
        <taxon>Aphelinidae</taxon>
        <taxon>Aphelininae</taxon>
        <taxon>Eretmocerus</taxon>
    </lineage>
</organism>
<evidence type="ECO:0000313" key="2">
    <source>
        <dbReference type="Proteomes" id="UP001239111"/>
    </source>
</evidence>
<dbReference type="EMBL" id="CM056742">
    <property type="protein sequence ID" value="KAJ8679185.1"/>
    <property type="molecule type" value="Genomic_DNA"/>
</dbReference>
<name>A0ACC2PBQ8_9HYME</name>
<protein>
    <submittedName>
        <fullName evidence="1">Uncharacterized protein</fullName>
    </submittedName>
</protein>